<dbReference type="AlphaFoldDB" id="A0A0C3D2X4"/>
<dbReference type="GO" id="GO:0016491">
    <property type="term" value="F:oxidoreductase activity"/>
    <property type="evidence" value="ECO:0007669"/>
    <property type="project" value="UniProtKB-KW"/>
</dbReference>
<dbReference type="InterPro" id="IPR008972">
    <property type="entry name" value="Cupredoxin"/>
</dbReference>
<evidence type="ECO:0000256" key="6">
    <source>
        <dbReference type="ARBA" id="ARBA00023180"/>
    </source>
</evidence>
<name>A0A0C3D2X4_OIDMZ</name>
<dbReference type="InParanoid" id="A0A0C3D2X4"/>
<protein>
    <submittedName>
        <fullName evidence="10">Multicopper oxidase</fullName>
    </submittedName>
</protein>
<feature type="domain" description="Plastocyanin-like" evidence="9">
    <location>
        <begin position="28"/>
        <end position="141"/>
    </location>
</feature>
<dbReference type="Gene3D" id="2.60.40.420">
    <property type="entry name" value="Cupredoxins - blue copper proteins"/>
    <property type="match status" value="3"/>
</dbReference>
<feature type="domain" description="Plastocyanin-like" evidence="7">
    <location>
        <begin position="170"/>
        <end position="369"/>
    </location>
</feature>
<feature type="domain" description="Plastocyanin-like" evidence="8">
    <location>
        <begin position="458"/>
        <end position="574"/>
    </location>
</feature>
<comment type="similarity">
    <text evidence="1">Belongs to the multicopper oxidase family.</text>
</comment>
<dbReference type="PANTHER" id="PTHR11709:SF488">
    <property type="entry name" value="LACCASE-RELATED"/>
    <property type="match status" value="1"/>
</dbReference>
<dbReference type="OrthoDB" id="2121828at2759"/>
<evidence type="ECO:0000259" key="7">
    <source>
        <dbReference type="Pfam" id="PF00394"/>
    </source>
</evidence>
<keyword evidence="4" id="KW-0560">Oxidoreductase</keyword>
<dbReference type="Pfam" id="PF07732">
    <property type="entry name" value="Cu-oxidase_3"/>
    <property type="match status" value="1"/>
</dbReference>
<dbReference type="GO" id="GO:0005507">
    <property type="term" value="F:copper ion binding"/>
    <property type="evidence" value="ECO:0007669"/>
    <property type="project" value="InterPro"/>
</dbReference>
<keyword evidence="11" id="KW-1185">Reference proteome</keyword>
<dbReference type="SUPFAM" id="SSF49503">
    <property type="entry name" value="Cupredoxins"/>
    <property type="match status" value="3"/>
</dbReference>
<dbReference type="EMBL" id="KN832884">
    <property type="protein sequence ID" value="KIM96272.1"/>
    <property type="molecule type" value="Genomic_DNA"/>
</dbReference>
<reference evidence="10 11" key="1">
    <citation type="submission" date="2014-04" db="EMBL/GenBank/DDBJ databases">
        <authorList>
            <consortium name="DOE Joint Genome Institute"/>
            <person name="Kuo A."/>
            <person name="Martino E."/>
            <person name="Perotto S."/>
            <person name="Kohler A."/>
            <person name="Nagy L.G."/>
            <person name="Floudas D."/>
            <person name="Copeland A."/>
            <person name="Barry K.W."/>
            <person name="Cichocki N."/>
            <person name="Veneault-Fourrey C."/>
            <person name="LaButti K."/>
            <person name="Lindquist E.A."/>
            <person name="Lipzen A."/>
            <person name="Lundell T."/>
            <person name="Morin E."/>
            <person name="Murat C."/>
            <person name="Sun H."/>
            <person name="Tunlid A."/>
            <person name="Henrissat B."/>
            <person name="Grigoriev I.V."/>
            <person name="Hibbett D.S."/>
            <person name="Martin F."/>
            <person name="Nordberg H.P."/>
            <person name="Cantor M.N."/>
            <person name="Hua S.X."/>
        </authorList>
    </citation>
    <scope>NUCLEOTIDE SEQUENCE [LARGE SCALE GENOMIC DNA]</scope>
    <source>
        <strain evidence="10 11">Zn</strain>
    </source>
</reference>
<dbReference type="STRING" id="913774.A0A0C3D2X4"/>
<evidence type="ECO:0000313" key="10">
    <source>
        <dbReference type="EMBL" id="KIM96272.1"/>
    </source>
</evidence>
<dbReference type="Proteomes" id="UP000054321">
    <property type="component" value="Unassembled WGS sequence"/>
</dbReference>
<dbReference type="InterPro" id="IPR011707">
    <property type="entry name" value="Cu-oxidase-like_N"/>
</dbReference>
<reference evidence="11" key="2">
    <citation type="submission" date="2015-01" db="EMBL/GenBank/DDBJ databases">
        <title>Evolutionary Origins and Diversification of the Mycorrhizal Mutualists.</title>
        <authorList>
            <consortium name="DOE Joint Genome Institute"/>
            <consortium name="Mycorrhizal Genomics Consortium"/>
            <person name="Kohler A."/>
            <person name="Kuo A."/>
            <person name="Nagy L.G."/>
            <person name="Floudas D."/>
            <person name="Copeland A."/>
            <person name="Barry K.W."/>
            <person name="Cichocki N."/>
            <person name="Veneault-Fourrey C."/>
            <person name="LaButti K."/>
            <person name="Lindquist E.A."/>
            <person name="Lipzen A."/>
            <person name="Lundell T."/>
            <person name="Morin E."/>
            <person name="Murat C."/>
            <person name="Riley R."/>
            <person name="Ohm R."/>
            <person name="Sun H."/>
            <person name="Tunlid A."/>
            <person name="Henrissat B."/>
            <person name="Grigoriev I.V."/>
            <person name="Hibbett D.S."/>
            <person name="Martin F."/>
        </authorList>
    </citation>
    <scope>NUCLEOTIDE SEQUENCE [LARGE SCALE GENOMIC DNA]</scope>
    <source>
        <strain evidence="11">Zn</strain>
    </source>
</reference>
<keyword evidence="2" id="KW-0479">Metal-binding</keyword>
<dbReference type="PANTHER" id="PTHR11709">
    <property type="entry name" value="MULTI-COPPER OXIDASE"/>
    <property type="match status" value="1"/>
</dbReference>
<evidence type="ECO:0000313" key="11">
    <source>
        <dbReference type="Proteomes" id="UP000054321"/>
    </source>
</evidence>
<dbReference type="Pfam" id="PF07731">
    <property type="entry name" value="Cu-oxidase_2"/>
    <property type="match status" value="1"/>
</dbReference>
<dbReference type="CDD" id="cd13876">
    <property type="entry name" value="CuRO_2_Abr2_like"/>
    <property type="match status" value="1"/>
</dbReference>
<evidence type="ECO:0000256" key="4">
    <source>
        <dbReference type="ARBA" id="ARBA00023002"/>
    </source>
</evidence>
<accession>A0A0C3D2X4</accession>
<evidence type="ECO:0000256" key="3">
    <source>
        <dbReference type="ARBA" id="ARBA00022729"/>
    </source>
</evidence>
<evidence type="ECO:0000259" key="9">
    <source>
        <dbReference type="Pfam" id="PF07732"/>
    </source>
</evidence>
<evidence type="ECO:0000256" key="5">
    <source>
        <dbReference type="ARBA" id="ARBA00023008"/>
    </source>
</evidence>
<evidence type="ECO:0000256" key="2">
    <source>
        <dbReference type="ARBA" id="ARBA00022723"/>
    </source>
</evidence>
<dbReference type="Pfam" id="PF00394">
    <property type="entry name" value="Cu-oxidase"/>
    <property type="match status" value="1"/>
</dbReference>
<organism evidence="10 11">
    <name type="scientific">Oidiodendron maius (strain Zn)</name>
    <dbReference type="NCBI Taxonomy" id="913774"/>
    <lineage>
        <taxon>Eukaryota</taxon>
        <taxon>Fungi</taxon>
        <taxon>Dikarya</taxon>
        <taxon>Ascomycota</taxon>
        <taxon>Pezizomycotina</taxon>
        <taxon>Leotiomycetes</taxon>
        <taxon>Leotiomycetes incertae sedis</taxon>
        <taxon>Myxotrichaceae</taxon>
        <taxon>Oidiodendron</taxon>
    </lineage>
</organism>
<dbReference type="FunFam" id="2.60.40.420:FF:000036">
    <property type="entry name" value="L-ascorbate oxidase"/>
    <property type="match status" value="1"/>
</dbReference>
<sequence length="595" mass="65241">MAPQWSTVLTKAAHKDSRQTSVRFEIRLTWGQVSPDGFTRNGILINGQFPGPELIVNQYDNVEFLVQNDLPNATTVHFHGIEQLNTPWSDGVPGVSQRLIEPGASFLYQWNANAYGTYWYHAHSRSQVSDGMYGAIIVNPASTEPTAFKAISSDATEIQAMRRAEDCPIPLVISDWNHFTSEEFDSIMINANVDDICFDSVLVNGKGSEICLPQDEINSLTNPILLPLLNGESLTAKGCLPKTLNTLLGDFPHNFSKLPPTVFDVCIPSKGPTEVIDVDPADGWISINIINAGTVSSLGVFIDEHPMWIYAADGKHIQPVLVDVVHVPNGNRFSALVKLDKPVGDYTIRVPNLGTNQVISGFATLSYKGSTHKIESKPYINYAGQNVTKDVTFLDDTKIAPFPPVAPARTADATYFFHIDRFGASWRWTLSGKESYGLDLETEIPLLFDPKSAEALNPNLTITTKKGQWVDFIVQVESPPFQPPHPLHKHSNKAFIIGAGSGAFNWPTTTEAIKAAPHLFNLETPPLRDGFTTTPTSGTPTWIVIRYQVVNPGAFLFHCHIQTHLSPGGMAVAIIDGIDALPSIPAEYLHGNGLR</sequence>
<dbReference type="InterPro" id="IPR045087">
    <property type="entry name" value="Cu-oxidase_fam"/>
</dbReference>
<proteinExistence type="inferred from homology"/>
<dbReference type="HOGENOM" id="CLU_006504_5_0_1"/>
<keyword evidence="5" id="KW-0186">Copper</keyword>
<evidence type="ECO:0000259" key="8">
    <source>
        <dbReference type="Pfam" id="PF07731"/>
    </source>
</evidence>
<gene>
    <name evidence="10" type="ORF">OIDMADRAFT_105886</name>
</gene>
<evidence type="ECO:0000256" key="1">
    <source>
        <dbReference type="ARBA" id="ARBA00010609"/>
    </source>
</evidence>
<dbReference type="InterPro" id="IPR001117">
    <property type="entry name" value="Cu-oxidase_2nd"/>
</dbReference>
<keyword evidence="3" id="KW-0732">Signal</keyword>
<keyword evidence="6" id="KW-0325">Glycoprotein</keyword>
<dbReference type="CDD" id="cd13898">
    <property type="entry name" value="CuRO_3_Abr2_like"/>
    <property type="match status" value="1"/>
</dbReference>
<dbReference type="InterPro" id="IPR011706">
    <property type="entry name" value="Cu-oxidase_C"/>
</dbReference>
<dbReference type="CDD" id="cd13850">
    <property type="entry name" value="CuRO_1_Abr2_like"/>
    <property type="match status" value="1"/>
</dbReference>